<dbReference type="AlphaFoldDB" id="A0A8H5ZLR6"/>
<evidence type="ECO:0000313" key="7">
    <source>
        <dbReference type="EMBL" id="KAF5851692.1"/>
    </source>
</evidence>
<dbReference type="InterPro" id="IPR027443">
    <property type="entry name" value="IPNS-like_sf"/>
</dbReference>
<accession>A0A8H5ZLR6</accession>
<comment type="similarity">
    <text evidence="1 5">Belongs to the iron/ascorbate-dependent oxidoreductase family.</text>
</comment>
<dbReference type="InterPro" id="IPR044861">
    <property type="entry name" value="IPNS-like_FE2OG_OXY"/>
</dbReference>
<dbReference type="GO" id="GO:0044283">
    <property type="term" value="P:small molecule biosynthetic process"/>
    <property type="evidence" value="ECO:0007669"/>
    <property type="project" value="UniProtKB-ARBA"/>
</dbReference>
<keyword evidence="4 5" id="KW-0408">Iron</keyword>
<organism evidence="7 8">
    <name type="scientific">Cochliobolus sativus</name>
    <name type="common">Common root rot and spot blotch fungus</name>
    <name type="synonym">Bipolaris sorokiniana</name>
    <dbReference type="NCBI Taxonomy" id="45130"/>
    <lineage>
        <taxon>Eukaryota</taxon>
        <taxon>Fungi</taxon>
        <taxon>Dikarya</taxon>
        <taxon>Ascomycota</taxon>
        <taxon>Pezizomycotina</taxon>
        <taxon>Dothideomycetes</taxon>
        <taxon>Pleosporomycetidae</taxon>
        <taxon>Pleosporales</taxon>
        <taxon>Pleosporineae</taxon>
        <taxon>Pleosporaceae</taxon>
        <taxon>Bipolaris</taxon>
    </lineage>
</organism>
<name>A0A8H5ZLR6_COCSA</name>
<dbReference type="PROSITE" id="PS51471">
    <property type="entry name" value="FE2OG_OXY"/>
    <property type="match status" value="1"/>
</dbReference>
<dbReference type="SUPFAM" id="SSF51197">
    <property type="entry name" value="Clavaminate synthase-like"/>
    <property type="match status" value="1"/>
</dbReference>
<dbReference type="Gene3D" id="2.60.120.330">
    <property type="entry name" value="B-lactam Antibiotic, Isopenicillin N Synthase, Chain"/>
    <property type="match status" value="1"/>
</dbReference>
<dbReference type="PANTHER" id="PTHR10209:SF172">
    <property type="entry name" value="FE2OG DIOXYGENASE DOMAIN-CONTAINING PROTEIN"/>
    <property type="match status" value="1"/>
</dbReference>
<dbReference type="InterPro" id="IPR005123">
    <property type="entry name" value="Oxoglu/Fe-dep_dioxygenase_dom"/>
</dbReference>
<keyword evidence="2 5" id="KW-0479">Metal-binding</keyword>
<dbReference type="Pfam" id="PF14226">
    <property type="entry name" value="DIOX_N"/>
    <property type="match status" value="1"/>
</dbReference>
<evidence type="ECO:0000256" key="2">
    <source>
        <dbReference type="ARBA" id="ARBA00022723"/>
    </source>
</evidence>
<dbReference type="Proteomes" id="UP000624244">
    <property type="component" value="Unassembled WGS sequence"/>
</dbReference>
<dbReference type="GO" id="GO:0046872">
    <property type="term" value="F:metal ion binding"/>
    <property type="evidence" value="ECO:0007669"/>
    <property type="project" value="UniProtKB-KW"/>
</dbReference>
<dbReference type="InterPro" id="IPR026992">
    <property type="entry name" value="DIOX_N"/>
</dbReference>
<dbReference type="PANTHER" id="PTHR10209">
    <property type="entry name" value="OXIDOREDUCTASE, 2OG-FE II OXYGENASE FAMILY PROTEIN"/>
    <property type="match status" value="1"/>
</dbReference>
<feature type="domain" description="Fe2OG dioxygenase" evidence="6">
    <location>
        <begin position="196"/>
        <end position="299"/>
    </location>
</feature>
<protein>
    <recommendedName>
        <fullName evidence="6">Fe2OG dioxygenase domain-containing protein</fullName>
    </recommendedName>
</protein>
<evidence type="ECO:0000256" key="3">
    <source>
        <dbReference type="ARBA" id="ARBA00023002"/>
    </source>
</evidence>
<sequence length="354" mass="39730">MAPHADIDVNHVAQVLEPHCENAELVTISIGKIMDCDRVTEEILLNASKDLGFFYLDVRDHPSREVTKQIEMATSAALQFYQLPQEEKSTWEVNKDHVSGKEIIGGYKPAGIQTGSVAGKSDGFEGFLIFEHALHNAPRDKPAKLPKEFQQRREAFEAMNHTLGDMGRVILDSLSRSLNLDDKQNLAKHHRKGHASPTALGLLKYLPHEPKSEEVGHVSHTDIGSLSMVFSDIGGLQVYHPGKKTWMFIPPKPGHTVCNIGDSAEFLSKNLLRSSLHRVIPHPAEKGKSKLTVVYLMRPETDTVFVDREGKEWRSVDWHNMKNRLFAEDLESQASNLALTGRLGHDDLWDEKEV</sequence>
<keyword evidence="3 5" id="KW-0560">Oxidoreductase</keyword>
<reference evidence="7" key="1">
    <citation type="submission" date="2019-11" db="EMBL/GenBank/DDBJ databases">
        <title>Bipolaris sorokiniana Genome sequencing.</title>
        <authorList>
            <person name="Wang H."/>
        </authorList>
    </citation>
    <scope>NUCLEOTIDE SEQUENCE</scope>
</reference>
<gene>
    <name evidence="7" type="ORF">GGP41_000420</name>
</gene>
<evidence type="ECO:0000259" key="6">
    <source>
        <dbReference type="PROSITE" id="PS51471"/>
    </source>
</evidence>
<evidence type="ECO:0000256" key="4">
    <source>
        <dbReference type="ARBA" id="ARBA00023004"/>
    </source>
</evidence>
<evidence type="ECO:0000313" key="8">
    <source>
        <dbReference type="Proteomes" id="UP000624244"/>
    </source>
</evidence>
<comment type="caution">
    <text evidence="7">The sequence shown here is derived from an EMBL/GenBank/DDBJ whole genome shotgun (WGS) entry which is preliminary data.</text>
</comment>
<dbReference type="EMBL" id="WNKQ01000004">
    <property type="protein sequence ID" value="KAF5851692.1"/>
    <property type="molecule type" value="Genomic_DNA"/>
</dbReference>
<proteinExistence type="inferred from homology"/>
<evidence type="ECO:0000256" key="5">
    <source>
        <dbReference type="RuleBase" id="RU003682"/>
    </source>
</evidence>
<evidence type="ECO:0000256" key="1">
    <source>
        <dbReference type="ARBA" id="ARBA00008056"/>
    </source>
</evidence>
<dbReference type="GO" id="GO:0016491">
    <property type="term" value="F:oxidoreductase activity"/>
    <property type="evidence" value="ECO:0007669"/>
    <property type="project" value="UniProtKB-KW"/>
</dbReference>
<dbReference type="Pfam" id="PF03171">
    <property type="entry name" value="2OG-FeII_Oxy"/>
    <property type="match status" value="1"/>
</dbReference>